<keyword evidence="2" id="KW-1185">Reference proteome</keyword>
<gene>
    <name evidence="1" type="ORF">U9M48_036601</name>
</gene>
<proteinExistence type="predicted"/>
<evidence type="ECO:0000313" key="2">
    <source>
        <dbReference type="Proteomes" id="UP001341281"/>
    </source>
</evidence>
<accession>A0AAQ3X8G6</accession>
<sequence>MLIKKLLPEGNKLPASTYEAKEVICPLGLGVQKIHACLNDCILYRGDYRELESCLVCKASRYKIKRDDPGDVEREPPKKRVPAKVMWYFPIIPHLRHLLRNKKHAKIIRWHKEENKQDDTLRHPADGSQWRKIDRTYPDFAKDARNIRFGLSTDGMNPFNEMSSHSTWPVTLCMYNLPPWLCVKRKFIMMPALIQGPKQPGNDIDVYLQPLVEELLLLWTEEAFDLWVLLFVTINDWPALANLSGQSNKGFKACVHCLDETDSTYLKHCRKVVYVGGHRRFLGGKHPVRKKGKHFNGKEENRDKPIHHSGKVVFEMVKSLLERDLVVYLF</sequence>
<name>A0AAQ3X8G6_PASNO</name>
<protein>
    <submittedName>
        <fullName evidence="1">Uncharacterized protein</fullName>
    </submittedName>
</protein>
<dbReference type="PANTHER" id="PTHR10775">
    <property type="entry name" value="OS08G0208400 PROTEIN"/>
    <property type="match status" value="1"/>
</dbReference>
<dbReference type="AlphaFoldDB" id="A0AAQ3X8G6"/>
<organism evidence="1 2">
    <name type="scientific">Paspalum notatum var. saurae</name>
    <dbReference type="NCBI Taxonomy" id="547442"/>
    <lineage>
        <taxon>Eukaryota</taxon>
        <taxon>Viridiplantae</taxon>
        <taxon>Streptophyta</taxon>
        <taxon>Embryophyta</taxon>
        <taxon>Tracheophyta</taxon>
        <taxon>Spermatophyta</taxon>
        <taxon>Magnoliopsida</taxon>
        <taxon>Liliopsida</taxon>
        <taxon>Poales</taxon>
        <taxon>Poaceae</taxon>
        <taxon>PACMAD clade</taxon>
        <taxon>Panicoideae</taxon>
        <taxon>Andropogonodae</taxon>
        <taxon>Paspaleae</taxon>
        <taxon>Paspalinae</taxon>
        <taxon>Paspalum</taxon>
    </lineage>
</organism>
<dbReference type="EMBL" id="CP144752">
    <property type="protein sequence ID" value="WVZ90291.1"/>
    <property type="molecule type" value="Genomic_DNA"/>
</dbReference>
<evidence type="ECO:0000313" key="1">
    <source>
        <dbReference type="EMBL" id="WVZ90291.1"/>
    </source>
</evidence>
<dbReference type="Pfam" id="PF02992">
    <property type="entry name" value="Transposase_21"/>
    <property type="match status" value="1"/>
</dbReference>
<reference evidence="1 2" key="1">
    <citation type="submission" date="2024-02" db="EMBL/GenBank/DDBJ databases">
        <title>High-quality chromosome-scale genome assembly of Pensacola bahiagrass (Paspalum notatum Flugge var. saurae).</title>
        <authorList>
            <person name="Vega J.M."/>
            <person name="Podio M."/>
            <person name="Orjuela J."/>
            <person name="Siena L.A."/>
            <person name="Pessino S.C."/>
            <person name="Combes M.C."/>
            <person name="Mariac C."/>
            <person name="Albertini E."/>
            <person name="Pupilli F."/>
            <person name="Ortiz J.P.A."/>
            <person name="Leblanc O."/>
        </authorList>
    </citation>
    <scope>NUCLEOTIDE SEQUENCE [LARGE SCALE GENOMIC DNA]</scope>
    <source>
        <strain evidence="1">R1</strain>
        <tissue evidence="1">Leaf</tissue>
    </source>
</reference>
<dbReference type="PANTHER" id="PTHR10775:SF169">
    <property type="entry name" value="TRANSPOSASE"/>
    <property type="match status" value="1"/>
</dbReference>
<dbReference type="Proteomes" id="UP001341281">
    <property type="component" value="Chromosome 08"/>
</dbReference>
<dbReference type="InterPro" id="IPR004242">
    <property type="entry name" value="Transposase_21"/>
</dbReference>